<evidence type="ECO:0000313" key="1">
    <source>
        <dbReference type="EMBL" id="MPM56434.1"/>
    </source>
</evidence>
<dbReference type="EMBL" id="VSSQ01015754">
    <property type="protein sequence ID" value="MPM56434.1"/>
    <property type="molecule type" value="Genomic_DNA"/>
</dbReference>
<reference evidence="1" key="1">
    <citation type="submission" date="2019-08" db="EMBL/GenBank/DDBJ databases">
        <authorList>
            <person name="Kucharzyk K."/>
            <person name="Murdoch R.W."/>
            <person name="Higgins S."/>
            <person name="Loffler F."/>
        </authorList>
    </citation>
    <scope>NUCLEOTIDE SEQUENCE</scope>
</reference>
<proteinExistence type="predicted"/>
<name>A0A645B3X9_9ZZZZ</name>
<sequence>MNGLLERGFQGGDDVVGVVTERGQHGPVERLSGALSCRHGIGGLMGCRFPDVGGDLLGGEVEARGRRRGGRRLSGSDEISPVGGVGHVHAEGFEIIDQLADGRQGAEGHAGAGQAGIVQIEAERVDQGVGTHGYCSFGRGTVTRWM</sequence>
<organism evidence="1">
    <name type="scientific">bioreactor metagenome</name>
    <dbReference type="NCBI Taxonomy" id="1076179"/>
    <lineage>
        <taxon>unclassified sequences</taxon>
        <taxon>metagenomes</taxon>
        <taxon>ecological metagenomes</taxon>
    </lineage>
</organism>
<protein>
    <submittedName>
        <fullName evidence="1">Uncharacterized protein</fullName>
    </submittedName>
</protein>
<accession>A0A645B3X9</accession>
<comment type="caution">
    <text evidence="1">The sequence shown here is derived from an EMBL/GenBank/DDBJ whole genome shotgun (WGS) entry which is preliminary data.</text>
</comment>
<dbReference type="AlphaFoldDB" id="A0A645B3X9"/>
<gene>
    <name evidence="1" type="ORF">SDC9_103237</name>
</gene>